<evidence type="ECO:0000256" key="3">
    <source>
        <dbReference type="ARBA" id="ARBA00013273"/>
    </source>
</evidence>
<organism evidence="15 16">
    <name type="scientific">Lentibacillus halophilus</name>
    <dbReference type="NCBI Taxonomy" id="295065"/>
    <lineage>
        <taxon>Bacteria</taxon>
        <taxon>Bacillati</taxon>
        <taxon>Bacillota</taxon>
        <taxon>Bacilli</taxon>
        <taxon>Bacillales</taxon>
        <taxon>Bacillaceae</taxon>
        <taxon>Lentibacillus</taxon>
    </lineage>
</organism>
<keyword evidence="8" id="KW-0408">Iron</keyword>
<feature type="domain" description="Radical SAM core" evidence="14">
    <location>
        <begin position="139"/>
        <end position="371"/>
    </location>
</feature>
<comment type="catalytic activity">
    <reaction evidence="11">
        <text>N(6)-L-threonylcarbamoyladenosine(37) in tRNA + (sulfur carrier)-SH + AH2 + 2 S-adenosyl-L-methionine = 2-methylsulfanyl-N(6)-L-threonylcarbamoyladenosine(37) in tRNA + (sulfur carrier)-H + 5'-deoxyadenosine + L-methionine + A + S-adenosyl-L-homocysteine + 2 H(+)</text>
        <dbReference type="Rhea" id="RHEA:37075"/>
        <dbReference type="Rhea" id="RHEA-COMP:10163"/>
        <dbReference type="Rhea" id="RHEA-COMP:11092"/>
        <dbReference type="Rhea" id="RHEA-COMP:14737"/>
        <dbReference type="Rhea" id="RHEA-COMP:14739"/>
        <dbReference type="ChEBI" id="CHEBI:13193"/>
        <dbReference type="ChEBI" id="CHEBI:15378"/>
        <dbReference type="ChEBI" id="CHEBI:17319"/>
        <dbReference type="ChEBI" id="CHEBI:17499"/>
        <dbReference type="ChEBI" id="CHEBI:29917"/>
        <dbReference type="ChEBI" id="CHEBI:57844"/>
        <dbReference type="ChEBI" id="CHEBI:57856"/>
        <dbReference type="ChEBI" id="CHEBI:59789"/>
        <dbReference type="ChEBI" id="CHEBI:64428"/>
        <dbReference type="ChEBI" id="CHEBI:74418"/>
        <dbReference type="ChEBI" id="CHEBI:74420"/>
        <dbReference type="EC" id="2.8.4.5"/>
    </reaction>
</comment>
<evidence type="ECO:0000259" key="13">
    <source>
        <dbReference type="PROSITE" id="PS51449"/>
    </source>
</evidence>
<dbReference type="SFLD" id="SFLDG01082">
    <property type="entry name" value="B12-binding_domain_containing"/>
    <property type="match status" value="1"/>
</dbReference>
<comment type="cofactor">
    <cofactor evidence="1">
        <name>[4Fe-4S] cluster</name>
        <dbReference type="ChEBI" id="CHEBI:49883"/>
    </cofactor>
</comment>
<dbReference type="Proteomes" id="UP001501459">
    <property type="component" value="Unassembled WGS sequence"/>
</dbReference>
<keyword evidence="7" id="KW-0479">Metal-binding</keyword>
<dbReference type="SUPFAM" id="SSF102114">
    <property type="entry name" value="Radical SAM enzymes"/>
    <property type="match status" value="1"/>
</dbReference>
<feature type="domain" description="TRAM" evidence="12">
    <location>
        <begin position="372"/>
        <end position="435"/>
    </location>
</feature>
<dbReference type="EMBL" id="BAAADM010000054">
    <property type="protein sequence ID" value="GAA0443042.1"/>
    <property type="molecule type" value="Genomic_DNA"/>
</dbReference>
<keyword evidence="4" id="KW-0004">4Fe-4S</keyword>
<keyword evidence="16" id="KW-1185">Reference proteome</keyword>
<reference evidence="16" key="1">
    <citation type="journal article" date="2019" name="Int. J. Syst. Evol. Microbiol.">
        <title>The Global Catalogue of Microorganisms (GCM) 10K type strain sequencing project: providing services to taxonomists for standard genome sequencing and annotation.</title>
        <authorList>
            <consortium name="The Broad Institute Genomics Platform"/>
            <consortium name="The Broad Institute Genome Sequencing Center for Infectious Disease"/>
            <person name="Wu L."/>
            <person name="Ma J."/>
        </authorList>
    </citation>
    <scope>NUCLEOTIDE SEQUENCE [LARGE SCALE GENOMIC DNA]</scope>
    <source>
        <strain evidence="16">JCM 12149</strain>
    </source>
</reference>
<dbReference type="InterPro" id="IPR013848">
    <property type="entry name" value="Methylthiotransferase_N"/>
</dbReference>
<dbReference type="InterPro" id="IPR002792">
    <property type="entry name" value="TRAM_dom"/>
</dbReference>
<dbReference type="NCBIfam" id="TIGR00089">
    <property type="entry name" value="MiaB/RimO family radical SAM methylthiotransferase"/>
    <property type="match status" value="1"/>
</dbReference>
<dbReference type="EC" id="2.8.4.5" evidence="3"/>
<evidence type="ECO:0000256" key="8">
    <source>
        <dbReference type="ARBA" id="ARBA00023004"/>
    </source>
</evidence>
<evidence type="ECO:0000256" key="6">
    <source>
        <dbReference type="ARBA" id="ARBA00022691"/>
    </source>
</evidence>
<evidence type="ECO:0000256" key="11">
    <source>
        <dbReference type="ARBA" id="ARBA00051661"/>
    </source>
</evidence>
<dbReference type="Gene3D" id="3.40.50.12160">
    <property type="entry name" value="Methylthiotransferase, N-terminal domain"/>
    <property type="match status" value="1"/>
</dbReference>
<evidence type="ECO:0000313" key="16">
    <source>
        <dbReference type="Proteomes" id="UP001501459"/>
    </source>
</evidence>
<keyword evidence="5" id="KW-0808">Transferase</keyword>
<comment type="caution">
    <text evidence="15">The sequence shown here is derived from an EMBL/GenBank/DDBJ whole genome shotgun (WGS) entry which is preliminary data.</text>
</comment>
<keyword evidence="9" id="KW-0411">Iron-sulfur</keyword>
<evidence type="ECO:0000259" key="12">
    <source>
        <dbReference type="PROSITE" id="PS50926"/>
    </source>
</evidence>
<dbReference type="Gene3D" id="3.80.30.20">
    <property type="entry name" value="tm_1862 like domain"/>
    <property type="match status" value="1"/>
</dbReference>
<evidence type="ECO:0000256" key="7">
    <source>
        <dbReference type="ARBA" id="ARBA00022723"/>
    </source>
</evidence>
<dbReference type="InterPro" id="IPR058240">
    <property type="entry name" value="rSAM_sf"/>
</dbReference>
<dbReference type="PROSITE" id="PS01278">
    <property type="entry name" value="MTTASE_RADICAL"/>
    <property type="match status" value="1"/>
</dbReference>
<evidence type="ECO:0000256" key="2">
    <source>
        <dbReference type="ARBA" id="ARBA00002399"/>
    </source>
</evidence>
<evidence type="ECO:0000256" key="9">
    <source>
        <dbReference type="ARBA" id="ARBA00023014"/>
    </source>
</evidence>
<dbReference type="Pfam" id="PF04055">
    <property type="entry name" value="Radical_SAM"/>
    <property type="match status" value="1"/>
</dbReference>
<dbReference type="SFLD" id="SFLDG01061">
    <property type="entry name" value="methylthiotransferase"/>
    <property type="match status" value="1"/>
</dbReference>
<accession>A0ABP3J626</accession>
<dbReference type="PROSITE" id="PS50926">
    <property type="entry name" value="TRAM"/>
    <property type="match status" value="1"/>
</dbReference>
<evidence type="ECO:0000256" key="4">
    <source>
        <dbReference type="ARBA" id="ARBA00022485"/>
    </source>
</evidence>
<evidence type="ECO:0000313" key="15">
    <source>
        <dbReference type="EMBL" id="GAA0443042.1"/>
    </source>
</evidence>
<dbReference type="InterPro" id="IPR023404">
    <property type="entry name" value="rSAM_horseshoe"/>
</dbReference>
<evidence type="ECO:0000256" key="10">
    <source>
        <dbReference type="ARBA" id="ARBA00031213"/>
    </source>
</evidence>
<evidence type="ECO:0000256" key="5">
    <source>
        <dbReference type="ARBA" id="ARBA00022679"/>
    </source>
</evidence>
<dbReference type="Pfam" id="PF00919">
    <property type="entry name" value="UPF0004"/>
    <property type="match status" value="1"/>
</dbReference>
<dbReference type="SFLD" id="SFLDS00029">
    <property type="entry name" value="Radical_SAM"/>
    <property type="match status" value="1"/>
</dbReference>
<comment type="function">
    <text evidence="2">Catalyzes the methylthiolation of N6-threonylcarbamoyladenosine (t(6)A), leading to the formation of 2-methylthio-N6-threonylcarbamoyladenosine (ms(2)t(6)A) at position 37 in tRNAs that read codons beginning with adenine.</text>
</comment>
<dbReference type="CDD" id="cd01335">
    <property type="entry name" value="Radical_SAM"/>
    <property type="match status" value="1"/>
</dbReference>
<protein>
    <recommendedName>
        <fullName evidence="3">tRNA (N(6)-L-threonylcarbamoyladenosine(37)-C(2))-methylthiotransferase</fullName>
        <ecNumber evidence="3">2.8.4.5</ecNumber>
    </recommendedName>
    <alternativeName>
        <fullName evidence="10">tRNA-t(6)A37 methylthiotransferase</fullName>
    </alternativeName>
</protein>
<dbReference type="PANTHER" id="PTHR11918:SF45">
    <property type="entry name" value="THREONYLCARBAMOYLADENOSINE TRNA METHYLTHIOTRANSFERASE"/>
    <property type="match status" value="1"/>
</dbReference>
<dbReference type="Pfam" id="PF01938">
    <property type="entry name" value="TRAM"/>
    <property type="match status" value="1"/>
</dbReference>
<dbReference type="InterPro" id="IPR005839">
    <property type="entry name" value="Methylthiotransferase"/>
</dbReference>
<dbReference type="InterPro" id="IPR038135">
    <property type="entry name" value="Methylthiotransferase_N_sf"/>
</dbReference>
<dbReference type="InterPro" id="IPR007197">
    <property type="entry name" value="rSAM"/>
</dbReference>
<evidence type="ECO:0000259" key="14">
    <source>
        <dbReference type="PROSITE" id="PS51918"/>
    </source>
</evidence>
<dbReference type="InterPro" id="IPR006638">
    <property type="entry name" value="Elp3/MiaA/NifB-like_rSAM"/>
</dbReference>
<keyword evidence="6" id="KW-0949">S-adenosyl-L-methionine</keyword>
<name>A0ABP3J626_9BACI</name>
<dbReference type="PANTHER" id="PTHR11918">
    <property type="entry name" value="RADICAL SAM PROTEINS"/>
    <property type="match status" value="1"/>
</dbReference>
<dbReference type="SMART" id="SM00729">
    <property type="entry name" value="Elp3"/>
    <property type="match status" value="1"/>
</dbReference>
<dbReference type="PROSITE" id="PS51449">
    <property type="entry name" value="MTTASE_N"/>
    <property type="match status" value="1"/>
</dbReference>
<evidence type="ECO:0000256" key="1">
    <source>
        <dbReference type="ARBA" id="ARBA00001966"/>
    </source>
</evidence>
<dbReference type="InterPro" id="IPR034557">
    <property type="entry name" value="ThrcA_tRNA_MEthiotransferase"/>
</dbReference>
<dbReference type="PROSITE" id="PS51918">
    <property type="entry name" value="RADICAL_SAM"/>
    <property type="match status" value="1"/>
</dbReference>
<dbReference type="SFLD" id="SFLDF00295">
    <property type="entry name" value="threonylcarbamoyladenosine_tRN"/>
    <property type="match status" value="1"/>
</dbReference>
<dbReference type="InterPro" id="IPR006467">
    <property type="entry name" value="MiaB-like_bact"/>
</dbReference>
<dbReference type="NCBIfam" id="TIGR01579">
    <property type="entry name" value="MiaB-like-C"/>
    <property type="match status" value="1"/>
</dbReference>
<sequence length="448" mass="50898">MTTVAFHTLGCKVNQYETEGIWNIFKENGYERVDFDRQSDVYVINTCTVTNTGDKKSRQVIRKAIRKNPDAVVCVTGCYAQTSPGEIMEIPGVDVIVGTQNRKKMIDYIEEHKKTREPVNGVSNIMRTRVFEEMDVPAFTDRTRASLKIQEGCNNFCTFCIIPWSRGLLRSRDPENVLEQAQNLVNAGYKEIVLTGIHTAGYGEDMNDYNFARLLQDLETKVDGLKRIRISSIEASQVTDDVIDVLDKSEKIVRHLHIPLQAGSDSVLHRMRRKYSTDFYKQKIDKIRQALPGLAITSDVIVGFPGETEEEFLETYQFVRDLGYSELHVFPFSKRTGTPASRMNNQVDDDVKNERVNQMIELSNQLAKTYASRYENEVLEVIPEEQSDEDPSLLQGYTDNYLKVKFSGSPDLIGSIVRVKITESGYPYNKGVFVRVMDDAVKTITTSG</sequence>
<dbReference type="RefSeq" id="WP_343752761.1">
    <property type="nucleotide sequence ID" value="NZ_BAAADM010000054.1"/>
</dbReference>
<feature type="domain" description="MTTase N-terminal" evidence="13">
    <location>
        <begin position="2"/>
        <end position="114"/>
    </location>
</feature>
<gene>
    <name evidence="15" type="primary">mtaB</name>
    <name evidence="15" type="ORF">GCM10008983_20240</name>
</gene>
<proteinExistence type="predicted"/>
<dbReference type="InterPro" id="IPR020612">
    <property type="entry name" value="Methylthiotransferase_CS"/>
</dbReference>